<name>A0A7D6V7U8_9NOCA</name>
<evidence type="ECO:0000313" key="6">
    <source>
        <dbReference type="EMBL" id="QLY28834.1"/>
    </source>
</evidence>
<dbReference type="InterPro" id="IPR029510">
    <property type="entry name" value="Ald_DH_CS_GLU"/>
</dbReference>
<dbReference type="KEGG" id="nhu:H0264_26355"/>
<keyword evidence="2 4" id="KW-0560">Oxidoreductase</keyword>
<dbReference type="RefSeq" id="WP_181580040.1">
    <property type="nucleotide sequence ID" value="NZ_CP059399.1"/>
</dbReference>
<gene>
    <name evidence="6" type="ORF">H0264_26355</name>
</gene>
<evidence type="ECO:0000259" key="5">
    <source>
        <dbReference type="Pfam" id="PF00171"/>
    </source>
</evidence>
<evidence type="ECO:0000256" key="3">
    <source>
        <dbReference type="PROSITE-ProRule" id="PRU10007"/>
    </source>
</evidence>
<dbReference type="SUPFAM" id="SSF53720">
    <property type="entry name" value="ALDH-like"/>
    <property type="match status" value="1"/>
</dbReference>
<evidence type="ECO:0000256" key="4">
    <source>
        <dbReference type="RuleBase" id="RU003345"/>
    </source>
</evidence>
<feature type="active site" evidence="3">
    <location>
        <position position="253"/>
    </location>
</feature>
<protein>
    <submittedName>
        <fullName evidence="6">Aldehyde dehydrogenase</fullName>
    </submittedName>
</protein>
<sequence>MREYDSFYIGGTWVRPSGETPPIAVISPTDEQSFSTVPSAGPADVDRAVAAARGALTAPEWAGLTAEHRAALLERLADELQKNLADRAALTTRQNGMPIAVATFAEGSGPVGLLRYYAALARTIAFEELRPRADGLGDTLVRRQPVGVVAAIVPWNFPQALTMAKVAPALAAGCTVVLKPAPETSLDAFELAAAAERAGLPAGVLNVVTGGVDAGEHLVAHPGVDKVAFTGSTAAGRRIGEVCGRLLRPVTLELGGKSAAIVLDDADLADTITGLATGSLLNNGQTCYLSTRILAPHSRYREVVDAVAGLANALTVGDPMDPATHVGPLVSRRQRDRVESYIAAGKASGARVAAGGGRPDREQGWFVQPTVFADSDNTSVIAREEIFGPVLTVIPYGDIDEAVAIANDSEYGLGGTIWTSDPEKGVELARRVETGSIGVNFYNLDIGAPFGGVKASGLGREFGPEGLNAYVELKSIYLSPRGTAR</sequence>
<dbReference type="Gene3D" id="3.40.309.10">
    <property type="entry name" value="Aldehyde Dehydrogenase, Chain A, domain 2"/>
    <property type="match status" value="1"/>
</dbReference>
<dbReference type="FunFam" id="3.40.309.10:FF:000012">
    <property type="entry name" value="Betaine aldehyde dehydrogenase"/>
    <property type="match status" value="1"/>
</dbReference>
<dbReference type="PANTHER" id="PTHR42804">
    <property type="entry name" value="ALDEHYDE DEHYDROGENASE"/>
    <property type="match status" value="1"/>
</dbReference>
<accession>A0A7D6V7U8</accession>
<organism evidence="6 7">
    <name type="scientific">Nocardia huaxiensis</name>
    <dbReference type="NCBI Taxonomy" id="2755382"/>
    <lineage>
        <taxon>Bacteria</taxon>
        <taxon>Bacillati</taxon>
        <taxon>Actinomycetota</taxon>
        <taxon>Actinomycetes</taxon>
        <taxon>Mycobacteriales</taxon>
        <taxon>Nocardiaceae</taxon>
        <taxon>Nocardia</taxon>
    </lineage>
</organism>
<evidence type="ECO:0000256" key="2">
    <source>
        <dbReference type="ARBA" id="ARBA00023002"/>
    </source>
</evidence>
<reference evidence="6 7" key="1">
    <citation type="submission" date="2020-07" db="EMBL/GenBank/DDBJ databases">
        <authorList>
            <person name="Zhuang K."/>
            <person name="Ran Y."/>
        </authorList>
    </citation>
    <scope>NUCLEOTIDE SEQUENCE [LARGE SCALE GENOMIC DNA]</scope>
    <source>
        <strain evidence="6 7">WCH-YHL-001</strain>
    </source>
</reference>
<dbReference type="AlphaFoldDB" id="A0A7D6V7U8"/>
<proteinExistence type="inferred from homology"/>
<dbReference type="Pfam" id="PF00171">
    <property type="entry name" value="Aldedh"/>
    <property type="match status" value="1"/>
</dbReference>
<dbReference type="InterPro" id="IPR016162">
    <property type="entry name" value="Ald_DH_N"/>
</dbReference>
<dbReference type="CDD" id="cd07139">
    <property type="entry name" value="ALDH_AldA-Rv0768"/>
    <property type="match status" value="1"/>
</dbReference>
<dbReference type="PROSITE" id="PS00687">
    <property type="entry name" value="ALDEHYDE_DEHYDR_GLU"/>
    <property type="match status" value="1"/>
</dbReference>
<evidence type="ECO:0000256" key="1">
    <source>
        <dbReference type="ARBA" id="ARBA00009986"/>
    </source>
</evidence>
<dbReference type="Proteomes" id="UP000515512">
    <property type="component" value="Chromosome"/>
</dbReference>
<evidence type="ECO:0000313" key="7">
    <source>
        <dbReference type="Proteomes" id="UP000515512"/>
    </source>
</evidence>
<dbReference type="PANTHER" id="PTHR42804:SF1">
    <property type="entry name" value="ALDEHYDE DEHYDROGENASE-RELATED"/>
    <property type="match status" value="1"/>
</dbReference>
<feature type="domain" description="Aldehyde dehydrogenase" evidence="5">
    <location>
        <begin position="13"/>
        <end position="476"/>
    </location>
</feature>
<comment type="similarity">
    <text evidence="1 4">Belongs to the aldehyde dehydrogenase family.</text>
</comment>
<dbReference type="InterPro" id="IPR016161">
    <property type="entry name" value="Ald_DH/histidinol_DH"/>
</dbReference>
<keyword evidence="7" id="KW-1185">Reference proteome</keyword>
<dbReference type="Gene3D" id="3.40.605.10">
    <property type="entry name" value="Aldehyde Dehydrogenase, Chain A, domain 1"/>
    <property type="match status" value="1"/>
</dbReference>
<dbReference type="GO" id="GO:0016620">
    <property type="term" value="F:oxidoreductase activity, acting on the aldehyde or oxo group of donors, NAD or NADP as acceptor"/>
    <property type="evidence" value="ECO:0007669"/>
    <property type="project" value="InterPro"/>
</dbReference>
<dbReference type="EMBL" id="CP059399">
    <property type="protein sequence ID" value="QLY28834.1"/>
    <property type="molecule type" value="Genomic_DNA"/>
</dbReference>
<dbReference type="InterPro" id="IPR015590">
    <property type="entry name" value="Aldehyde_DH_dom"/>
</dbReference>
<dbReference type="InterPro" id="IPR016163">
    <property type="entry name" value="Ald_DH_C"/>
</dbReference>
<dbReference type="FunFam" id="3.40.605.10:FF:000007">
    <property type="entry name" value="NAD/NADP-dependent betaine aldehyde dehydrogenase"/>
    <property type="match status" value="1"/>
</dbReference>